<protein>
    <recommendedName>
        <fullName evidence="3">Tetratricopeptide repeat protein</fullName>
    </recommendedName>
</protein>
<evidence type="ECO:0000313" key="2">
    <source>
        <dbReference type="Proteomes" id="UP000410049"/>
    </source>
</evidence>
<gene>
    <name evidence="1" type="ORF">EMO91_12840</name>
</gene>
<name>A0A5M9ZGB8_9BIFI</name>
<sequence length="180" mass="19234">MTVMPNGCATPRGPEGLRLARRFRDALDAGTGFEWTPADVRLLADDRPLGDALLYATLDPGLSDDMLAAVITSPRSKRVAVFSRRLLDADWRDPAADYDPWRVEAAIRLLAPAAGPEPDGSGRVESLRAHLMLYTGRLGAAADTALTALDRDPADTLAMLTLTAIESARTPAKGRLLAGL</sequence>
<dbReference type="AlphaFoldDB" id="A0A5M9ZGB8"/>
<reference evidence="1 2" key="1">
    <citation type="journal article" date="2019" name="Syst. Appl. Microbiol.">
        <title>Characterization of Bifidobacterium species in feaces of the Egyptian fruit bat: Description of B. vespertilionis sp. nov. and B. rousetti sp. nov.</title>
        <authorList>
            <person name="Modesto M."/>
            <person name="Satti M."/>
            <person name="Watanabe K."/>
            <person name="Puglisi E."/>
            <person name="Morelli L."/>
            <person name="Huang C.-H."/>
            <person name="Liou J.-S."/>
            <person name="Miyashita M."/>
            <person name="Tamura T."/>
            <person name="Saito S."/>
            <person name="Mori K."/>
            <person name="Huang L."/>
            <person name="Sciavilla P."/>
            <person name="Sandri C."/>
            <person name="Spiezio C."/>
            <person name="Vitali F."/>
            <person name="Cavalieri D."/>
            <person name="Perpetuini G."/>
            <person name="Tofalo R."/>
            <person name="Bonetti A."/>
            <person name="Arita M."/>
            <person name="Mattarelli P."/>
        </authorList>
    </citation>
    <scope>NUCLEOTIDE SEQUENCE [LARGE SCALE GENOMIC DNA]</scope>
    <source>
        <strain evidence="1 2">RST17</strain>
    </source>
</reference>
<dbReference type="Proteomes" id="UP000410049">
    <property type="component" value="Unassembled WGS sequence"/>
</dbReference>
<dbReference type="EMBL" id="RZUH01000020">
    <property type="protein sequence ID" value="KAA8825109.1"/>
    <property type="molecule type" value="Genomic_DNA"/>
</dbReference>
<accession>A0A5M9ZGB8</accession>
<evidence type="ECO:0008006" key="3">
    <source>
        <dbReference type="Google" id="ProtNLM"/>
    </source>
</evidence>
<dbReference type="RefSeq" id="WP_150380274.1">
    <property type="nucleotide sequence ID" value="NZ_RZUH01000020.1"/>
</dbReference>
<comment type="caution">
    <text evidence="1">The sequence shown here is derived from an EMBL/GenBank/DDBJ whole genome shotgun (WGS) entry which is preliminary data.</text>
</comment>
<evidence type="ECO:0000313" key="1">
    <source>
        <dbReference type="EMBL" id="KAA8825109.1"/>
    </source>
</evidence>
<proteinExistence type="predicted"/>
<organism evidence="1 2">
    <name type="scientific">Bifidobacterium myosotis</name>
    <dbReference type="NCBI Taxonomy" id="1630166"/>
    <lineage>
        <taxon>Bacteria</taxon>
        <taxon>Bacillati</taxon>
        <taxon>Actinomycetota</taxon>
        <taxon>Actinomycetes</taxon>
        <taxon>Bifidobacteriales</taxon>
        <taxon>Bifidobacteriaceae</taxon>
        <taxon>Bifidobacterium</taxon>
    </lineage>
</organism>